<dbReference type="RefSeq" id="WP_055168139.1">
    <property type="nucleotide sequence ID" value="NZ_CYXX01000004.1"/>
</dbReference>
<evidence type="ECO:0000313" key="3">
    <source>
        <dbReference type="Proteomes" id="UP000095453"/>
    </source>
</evidence>
<dbReference type="InterPro" id="IPR010260">
    <property type="entry name" value="AlpA"/>
</dbReference>
<evidence type="ECO:0000313" key="4">
    <source>
        <dbReference type="Proteomes" id="UP000266391"/>
    </source>
</evidence>
<name>A0A173S7Y3_9FIRM</name>
<dbReference type="Pfam" id="PF05930">
    <property type="entry name" value="Phage_AlpA"/>
    <property type="match status" value="1"/>
</dbReference>
<dbReference type="Proteomes" id="UP000266391">
    <property type="component" value="Unassembled WGS sequence"/>
</dbReference>
<reference evidence="2 4" key="2">
    <citation type="submission" date="2018-08" db="EMBL/GenBank/DDBJ databases">
        <title>A genome reference for cultivated species of the human gut microbiota.</title>
        <authorList>
            <person name="Zou Y."/>
            <person name="Xue W."/>
            <person name="Luo G."/>
        </authorList>
    </citation>
    <scope>NUCLEOTIDE SEQUENCE [LARGE SCALE GENOMIC DNA]</scope>
    <source>
        <strain evidence="2 4">AM32-8LB</strain>
    </source>
</reference>
<protein>
    <submittedName>
        <fullName evidence="2">AlpA family phage regulatory protein</fullName>
    </submittedName>
</protein>
<dbReference type="EMBL" id="CYXX01000004">
    <property type="protein sequence ID" value="CUM86371.1"/>
    <property type="molecule type" value="Genomic_DNA"/>
</dbReference>
<accession>A0A173S7Y3</accession>
<dbReference type="Proteomes" id="UP000095453">
    <property type="component" value="Unassembled WGS sequence"/>
</dbReference>
<reference evidence="1 3" key="1">
    <citation type="submission" date="2015-09" db="EMBL/GenBank/DDBJ databases">
        <authorList>
            <consortium name="Pathogen Informatics"/>
        </authorList>
    </citation>
    <scope>NUCLEOTIDE SEQUENCE [LARGE SCALE GENOMIC DNA]</scope>
    <source>
        <strain evidence="1 3">2789STDY5608887</strain>
    </source>
</reference>
<evidence type="ECO:0000313" key="2">
    <source>
        <dbReference type="EMBL" id="RHD02975.1"/>
    </source>
</evidence>
<sequence length="61" mass="7062">MNEKFLEVGDVMQILGISRSAAYKLMRQINSELEKKGYIVIRGKASRKYFEERIYGMSDAV</sequence>
<proteinExistence type="predicted"/>
<evidence type="ECO:0000313" key="1">
    <source>
        <dbReference type="EMBL" id="CUM86371.1"/>
    </source>
</evidence>
<dbReference type="AlphaFoldDB" id="A0A173S7Y3"/>
<gene>
    <name evidence="2" type="ORF">DW813_10630</name>
    <name evidence="1" type="ORF">ERS852444_00844</name>
</gene>
<dbReference type="EMBL" id="QSIQ01000015">
    <property type="protein sequence ID" value="RHD02975.1"/>
    <property type="molecule type" value="Genomic_DNA"/>
</dbReference>
<organism evidence="1 3">
    <name type="scientific">Roseburia inulinivorans</name>
    <dbReference type="NCBI Taxonomy" id="360807"/>
    <lineage>
        <taxon>Bacteria</taxon>
        <taxon>Bacillati</taxon>
        <taxon>Bacillota</taxon>
        <taxon>Clostridia</taxon>
        <taxon>Lachnospirales</taxon>
        <taxon>Lachnospiraceae</taxon>
        <taxon>Roseburia</taxon>
    </lineage>
</organism>